<dbReference type="Proteomes" id="UP000198824">
    <property type="component" value="Unassembled WGS sequence"/>
</dbReference>
<keyword evidence="1" id="KW-0472">Membrane</keyword>
<reference evidence="2 3" key="1">
    <citation type="submission" date="2016-10" db="EMBL/GenBank/DDBJ databases">
        <authorList>
            <person name="de Groot N.N."/>
        </authorList>
    </citation>
    <scope>NUCLEOTIDE SEQUENCE [LARGE SCALE GENOMIC DNA]</scope>
    <source>
        <strain evidence="2 3">S5-249</strain>
    </source>
</reference>
<name>A0A1I6M7B8_9SPHN</name>
<protein>
    <recommendedName>
        <fullName evidence="4">ABC transporter</fullName>
    </recommendedName>
</protein>
<organism evidence="2 3">
    <name type="scientific">Sphingomonas jatrophae</name>
    <dbReference type="NCBI Taxonomy" id="1166337"/>
    <lineage>
        <taxon>Bacteria</taxon>
        <taxon>Pseudomonadati</taxon>
        <taxon>Pseudomonadota</taxon>
        <taxon>Alphaproteobacteria</taxon>
        <taxon>Sphingomonadales</taxon>
        <taxon>Sphingomonadaceae</taxon>
        <taxon>Sphingomonas</taxon>
    </lineage>
</organism>
<accession>A0A1I6M7B8</accession>
<feature type="transmembrane region" description="Helical" evidence="1">
    <location>
        <begin position="74"/>
        <end position="93"/>
    </location>
</feature>
<dbReference type="STRING" id="1166337.SAMN05192580_3577"/>
<dbReference type="OrthoDB" id="7390937at2"/>
<dbReference type="EMBL" id="FOZG01000003">
    <property type="protein sequence ID" value="SFS11412.1"/>
    <property type="molecule type" value="Genomic_DNA"/>
</dbReference>
<dbReference type="AlphaFoldDB" id="A0A1I6M7B8"/>
<evidence type="ECO:0000313" key="3">
    <source>
        <dbReference type="Proteomes" id="UP000198824"/>
    </source>
</evidence>
<sequence>MALGWWLGGAKAGGRAELDTWLALHPAALFALIVAVASQPASRRITALGIGLLLALSAELALVTSLGAPPPLGQALRAALAGLVLGLALDGAVRLGRALDRRAGPALGAVAALALLFVPGVVDLHERLVLTPEPIAAADRPAVALLTGLPLVWGESGPSETVAGNGNATLRALARRLRIVPVPNVESLASSRLALIVQPRPPGPAGLVALDVWVRRGGRAVLLLDPSLRWSSALPLGDPRRPPLDAGLSPLLAHWGVRLHVGGEGVEFVRIGQRRLALPAPGWLSGCGGEGIAIACTIGRGRVLIVADADLIDDRAWTGPGTGGDSRAHRLADNPAFIAAMLDRLAGRTPDPSDRVIWATTPHI</sequence>
<proteinExistence type="predicted"/>
<feature type="transmembrane region" description="Helical" evidence="1">
    <location>
        <begin position="20"/>
        <end position="38"/>
    </location>
</feature>
<evidence type="ECO:0008006" key="4">
    <source>
        <dbReference type="Google" id="ProtNLM"/>
    </source>
</evidence>
<feature type="transmembrane region" description="Helical" evidence="1">
    <location>
        <begin position="45"/>
        <end position="68"/>
    </location>
</feature>
<dbReference type="RefSeq" id="WP_093316672.1">
    <property type="nucleotide sequence ID" value="NZ_FOZG01000003.1"/>
</dbReference>
<gene>
    <name evidence="2" type="ORF">SAMN05192580_3577</name>
</gene>
<feature type="transmembrane region" description="Helical" evidence="1">
    <location>
        <begin position="105"/>
        <end position="122"/>
    </location>
</feature>
<keyword evidence="3" id="KW-1185">Reference proteome</keyword>
<keyword evidence="1" id="KW-1133">Transmembrane helix</keyword>
<keyword evidence="1" id="KW-0812">Transmembrane</keyword>
<evidence type="ECO:0000256" key="1">
    <source>
        <dbReference type="SAM" id="Phobius"/>
    </source>
</evidence>
<evidence type="ECO:0000313" key="2">
    <source>
        <dbReference type="EMBL" id="SFS11412.1"/>
    </source>
</evidence>